<dbReference type="SUPFAM" id="SSF54695">
    <property type="entry name" value="POZ domain"/>
    <property type="match status" value="1"/>
</dbReference>
<evidence type="ECO:0000313" key="6">
    <source>
        <dbReference type="Proteomes" id="UP000024635"/>
    </source>
</evidence>
<keyword evidence="3" id="KW-0472">Membrane</keyword>
<dbReference type="PANTHER" id="PTHR45632">
    <property type="entry name" value="LD33804P"/>
    <property type="match status" value="1"/>
</dbReference>
<evidence type="ECO:0000259" key="4">
    <source>
        <dbReference type="PROSITE" id="PS50097"/>
    </source>
</evidence>
<dbReference type="Proteomes" id="UP000024635">
    <property type="component" value="Unassembled WGS sequence"/>
</dbReference>
<dbReference type="OrthoDB" id="5803581at2759"/>
<keyword evidence="3" id="KW-0812">Transmembrane</keyword>
<dbReference type="FunFam" id="1.25.40.420:FF:000001">
    <property type="entry name" value="Kelch-like family member 12"/>
    <property type="match status" value="1"/>
</dbReference>
<keyword evidence="2" id="KW-0677">Repeat</keyword>
<dbReference type="InterPro" id="IPR015915">
    <property type="entry name" value="Kelch-typ_b-propeller"/>
</dbReference>
<dbReference type="STRING" id="53326.A0A016SZQ4"/>
<dbReference type="Gene3D" id="1.25.40.420">
    <property type="match status" value="1"/>
</dbReference>
<dbReference type="PROSITE" id="PS50097">
    <property type="entry name" value="BTB"/>
    <property type="match status" value="1"/>
</dbReference>
<dbReference type="Pfam" id="PF07707">
    <property type="entry name" value="BACK"/>
    <property type="match status" value="1"/>
</dbReference>
<evidence type="ECO:0000313" key="5">
    <source>
        <dbReference type="EMBL" id="EYB96208.1"/>
    </source>
</evidence>
<organism evidence="5 6">
    <name type="scientific">Ancylostoma ceylanicum</name>
    <dbReference type="NCBI Taxonomy" id="53326"/>
    <lineage>
        <taxon>Eukaryota</taxon>
        <taxon>Metazoa</taxon>
        <taxon>Ecdysozoa</taxon>
        <taxon>Nematoda</taxon>
        <taxon>Chromadorea</taxon>
        <taxon>Rhabditida</taxon>
        <taxon>Rhabditina</taxon>
        <taxon>Rhabditomorpha</taxon>
        <taxon>Strongyloidea</taxon>
        <taxon>Ancylostomatidae</taxon>
        <taxon>Ancylostomatinae</taxon>
        <taxon>Ancylostoma</taxon>
    </lineage>
</organism>
<evidence type="ECO:0000256" key="2">
    <source>
        <dbReference type="ARBA" id="ARBA00022737"/>
    </source>
</evidence>
<dbReference type="InterPro" id="IPR011705">
    <property type="entry name" value="BACK"/>
</dbReference>
<feature type="domain" description="BTB" evidence="4">
    <location>
        <begin position="87"/>
        <end position="154"/>
    </location>
</feature>
<dbReference type="AlphaFoldDB" id="A0A016SZQ4"/>
<dbReference type="SMART" id="SM00612">
    <property type="entry name" value="Kelch"/>
    <property type="match status" value="4"/>
</dbReference>
<dbReference type="Pfam" id="PF00651">
    <property type="entry name" value="BTB"/>
    <property type="match status" value="1"/>
</dbReference>
<feature type="transmembrane region" description="Helical" evidence="3">
    <location>
        <begin position="21"/>
        <end position="37"/>
    </location>
</feature>
<dbReference type="SUPFAM" id="SSF117281">
    <property type="entry name" value="Kelch motif"/>
    <property type="match status" value="1"/>
</dbReference>
<keyword evidence="1" id="KW-0880">Kelch repeat</keyword>
<reference evidence="6" key="1">
    <citation type="journal article" date="2015" name="Nat. Genet.">
        <title>The genome and transcriptome of the zoonotic hookworm Ancylostoma ceylanicum identify infection-specific gene families.</title>
        <authorList>
            <person name="Schwarz E.M."/>
            <person name="Hu Y."/>
            <person name="Antoshechkin I."/>
            <person name="Miller M.M."/>
            <person name="Sternberg P.W."/>
            <person name="Aroian R.V."/>
        </authorList>
    </citation>
    <scope>NUCLEOTIDE SEQUENCE</scope>
    <source>
        <strain evidence="6">HY135</strain>
    </source>
</reference>
<dbReference type="Gene3D" id="2.120.10.80">
    <property type="entry name" value="Kelch-type beta propeller"/>
    <property type="match status" value="2"/>
</dbReference>
<comment type="caution">
    <text evidence="5">The sequence shown here is derived from an EMBL/GenBank/DDBJ whole genome shotgun (WGS) entry which is preliminary data.</text>
</comment>
<dbReference type="InterPro" id="IPR011333">
    <property type="entry name" value="SKP1/BTB/POZ_sf"/>
</dbReference>
<accession>A0A016SZQ4</accession>
<dbReference type="InterPro" id="IPR000210">
    <property type="entry name" value="BTB/POZ_dom"/>
</dbReference>
<gene>
    <name evidence="5" type="primary">Acey_s0152.g2864</name>
    <name evidence="5" type="ORF">Y032_0152g2864</name>
</gene>
<dbReference type="Pfam" id="PF24681">
    <property type="entry name" value="Kelch_KLHDC2_KLHL20_DRC7"/>
    <property type="match status" value="1"/>
</dbReference>
<dbReference type="EMBL" id="JARK01001488">
    <property type="protein sequence ID" value="EYB96208.1"/>
    <property type="molecule type" value="Genomic_DNA"/>
</dbReference>
<dbReference type="InterPro" id="IPR006652">
    <property type="entry name" value="Kelch_1"/>
</dbReference>
<proteinExistence type="predicted"/>
<dbReference type="PANTHER" id="PTHR45632:SF3">
    <property type="entry name" value="KELCH-LIKE PROTEIN 32"/>
    <property type="match status" value="1"/>
</dbReference>
<evidence type="ECO:0000256" key="3">
    <source>
        <dbReference type="SAM" id="Phobius"/>
    </source>
</evidence>
<sequence length="622" mass="70760">MKQRERREKCKKAKQSTLTHVRLYLVVFIVLPFHNRIRSRDMSAVPATLPRISFSRSFDSTIFAGDRYSRRELGCMLHKFWLEEYLCDICLVAGEEKIPAHKVVLAAFSPYFEAMFRSGMLEAKDSQVNMKNIDAATLRNLVGYAYGQNITVTKQNLQDVIVAANFLQLEELSKKCEKFLFEKQTDEDNALSILKVLTTLSSSIAARAEQYVKNTFSAIAQTDGFLNLSYEDVKKLLSATDLHTPSEEEVFYAAMRWIDHAPERMEQAPSLLACVRLPLLQEAFLKGNLKRHPTIRQSRRCRDLVNQALEFKLLLLRGITPPSSFPLVPRRCCCCSIFFTGGRQLNEFDEDICSSELLKYDPLVKRFTIMEPMITARAFHAVAEDGRKMYVIGGENDDGCLNSVEFYDLIANEWIEVAPMREKRSEPAAVFLDNKLYVCGGRRSGYKLASVEVYDPVSNQWMAAPSMTEPRSRIVAGVINGYIYGTNTVLSTGKRLSAERFSPELQRWEEVEGMTTNQAYVAATFLKGKIYAVRKIHYSFQYIDCFDPREMSWTEVASMARTYFDYPLVVPHMNKIYIIGEPRDGIDTIEVYEDGKGCATHLENLAFPLCARGLVALAPAPH</sequence>
<dbReference type="Gene3D" id="3.30.710.10">
    <property type="entry name" value="Potassium Channel Kv1.1, Chain A"/>
    <property type="match status" value="1"/>
</dbReference>
<name>A0A016SZQ4_9BILA</name>
<dbReference type="InterPro" id="IPR017096">
    <property type="entry name" value="BTB-kelch_protein"/>
</dbReference>
<dbReference type="SMART" id="SM00225">
    <property type="entry name" value="BTB"/>
    <property type="match status" value="1"/>
</dbReference>
<protein>
    <recommendedName>
        <fullName evidence="4">BTB domain-containing protein</fullName>
    </recommendedName>
</protein>
<evidence type="ECO:0000256" key="1">
    <source>
        <dbReference type="ARBA" id="ARBA00022441"/>
    </source>
</evidence>
<keyword evidence="3" id="KW-1133">Transmembrane helix</keyword>
<dbReference type="PIRSF" id="PIRSF037037">
    <property type="entry name" value="Kelch-like_protein_gigaxonin"/>
    <property type="match status" value="1"/>
</dbReference>
<dbReference type="SMART" id="SM00875">
    <property type="entry name" value="BACK"/>
    <property type="match status" value="1"/>
</dbReference>
<keyword evidence="6" id="KW-1185">Reference proteome</keyword>